<dbReference type="SUPFAM" id="SSF117916">
    <property type="entry name" value="Fe-S cluster assembly (FSCA) domain-like"/>
    <property type="match status" value="1"/>
</dbReference>
<dbReference type="Pfam" id="PF01106">
    <property type="entry name" value="NifU"/>
    <property type="match status" value="1"/>
</dbReference>
<dbReference type="AlphaFoldDB" id="A0A937FXW6"/>
<proteinExistence type="inferred from homology"/>
<comment type="similarity">
    <text evidence="1">Belongs to the NifU family.</text>
</comment>
<dbReference type="PANTHER" id="PTHR11178:SF25">
    <property type="entry name" value="NIFU-LIKE PROTEIN 3, CHLOROPLASTIC"/>
    <property type="match status" value="1"/>
</dbReference>
<dbReference type="GO" id="GO:0016226">
    <property type="term" value="P:iron-sulfur cluster assembly"/>
    <property type="evidence" value="ECO:0007669"/>
    <property type="project" value="InterPro"/>
</dbReference>
<name>A0A937FXW6_9BACT</name>
<evidence type="ECO:0000259" key="2">
    <source>
        <dbReference type="Pfam" id="PF01106"/>
    </source>
</evidence>
<gene>
    <name evidence="3" type="ORF">JMN32_10720</name>
</gene>
<dbReference type="GO" id="GO:0005506">
    <property type="term" value="F:iron ion binding"/>
    <property type="evidence" value="ECO:0007669"/>
    <property type="project" value="InterPro"/>
</dbReference>
<keyword evidence="4" id="KW-1185">Reference proteome</keyword>
<dbReference type="InterPro" id="IPR001075">
    <property type="entry name" value="NIF_FeS_clus_asmbl_NifU_C"/>
</dbReference>
<evidence type="ECO:0000313" key="4">
    <source>
        <dbReference type="Proteomes" id="UP000614216"/>
    </source>
</evidence>
<dbReference type="GO" id="GO:0051536">
    <property type="term" value="F:iron-sulfur cluster binding"/>
    <property type="evidence" value="ECO:0007669"/>
    <property type="project" value="InterPro"/>
</dbReference>
<dbReference type="PANTHER" id="PTHR11178">
    <property type="entry name" value="IRON-SULFUR CLUSTER SCAFFOLD PROTEIN NFU-RELATED"/>
    <property type="match status" value="1"/>
</dbReference>
<organism evidence="3 4">
    <name type="scientific">Fulvivirga marina</name>
    <dbReference type="NCBI Taxonomy" id="2494733"/>
    <lineage>
        <taxon>Bacteria</taxon>
        <taxon>Pseudomonadati</taxon>
        <taxon>Bacteroidota</taxon>
        <taxon>Cytophagia</taxon>
        <taxon>Cytophagales</taxon>
        <taxon>Fulvivirgaceae</taxon>
        <taxon>Fulvivirga</taxon>
    </lineage>
</organism>
<dbReference type="Proteomes" id="UP000614216">
    <property type="component" value="Unassembled WGS sequence"/>
</dbReference>
<reference evidence="3" key="1">
    <citation type="submission" date="2021-01" db="EMBL/GenBank/DDBJ databases">
        <title>Fulvivirga kasyanovii gen. nov., sp nov., a novel member of the phylum Bacteroidetes isolated from seawater in a mussel farm.</title>
        <authorList>
            <person name="Zhao L.-H."/>
            <person name="Wang Z.-J."/>
        </authorList>
    </citation>
    <scope>NUCLEOTIDE SEQUENCE</scope>
    <source>
        <strain evidence="3">29W222</strain>
    </source>
</reference>
<dbReference type="RefSeq" id="WP_202856332.1">
    <property type="nucleotide sequence ID" value="NZ_JAEUGD010000041.1"/>
</dbReference>
<dbReference type="Gene3D" id="3.30.300.130">
    <property type="entry name" value="Fe-S cluster assembly (FSCA)"/>
    <property type="match status" value="1"/>
</dbReference>
<dbReference type="InterPro" id="IPR034904">
    <property type="entry name" value="FSCA_dom_sf"/>
</dbReference>
<comment type="caution">
    <text evidence="3">The sequence shown here is derived from an EMBL/GenBank/DDBJ whole genome shotgun (WGS) entry which is preliminary data.</text>
</comment>
<evidence type="ECO:0000313" key="3">
    <source>
        <dbReference type="EMBL" id="MBL6446787.1"/>
    </source>
</evidence>
<feature type="domain" description="NIF system FeS cluster assembly NifU C-terminal" evidence="2">
    <location>
        <begin position="16"/>
        <end position="82"/>
    </location>
</feature>
<protein>
    <submittedName>
        <fullName evidence="3">NifU family protein</fullName>
    </submittedName>
</protein>
<accession>A0A937FXW6</accession>
<sequence>MESTNTLPMEDITTKIDQALDNIRPYLETDGGNVKILEITEDLIVKLELLGACGSCPMSTMTLKAGVEEAIRKAVPQVKSVEAVNITHPDDPHAKLPDNML</sequence>
<evidence type="ECO:0000256" key="1">
    <source>
        <dbReference type="ARBA" id="ARBA00006420"/>
    </source>
</evidence>
<dbReference type="EMBL" id="JAEUGD010000041">
    <property type="protein sequence ID" value="MBL6446787.1"/>
    <property type="molecule type" value="Genomic_DNA"/>
</dbReference>